<evidence type="ECO:0000313" key="3">
    <source>
        <dbReference type="EMBL" id="QNP45046.1"/>
    </source>
</evidence>
<feature type="signal peptide" evidence="2">
    <location>
        <begin position="1"/>
        <end position="22"/>
    </location>
</feature>
<sequence length="66" mass="6884">MSKLACLAAVLLCLIACSRDQAVPTAEENRQLDDAANLLDQAPASLENVDDSAVSEDNAEGSSTTF</sequence>
<feature type="chain" id="PRO_5047506331" description="Secreted protein" evidence="2">
    <location>
        <begin position="23"/>
        <end position="66"/>
    </location>
</feature>
<organism evidence="3 4">
    <name type="scientific">Sphingomonas sediminicola</name>
    <dbReference type="NCBI Taxonomy" id="386874"/>
    <lineage>
        <taxon>Bacteria</taxon>
        <taxon>Pseudomonadati</taxon>
        <taxon>Pseudomonadota</taxon>
        <taxon>Alphaproteobacteria</taxon>
        <taxon>Sphingomonadales</taxon>
        <taxon>Sphingomonadaceae</taxon>
        <taxon>Sphingomonas</taxon>
    </lineage>
</organism>
<dbReference type="Proteomes" id="UP000516105">
    <property type="component" value="Chromosome"/>
</dbReference>
<evidence type="ECO:0000256" key="1">
    <source>
        <dbReference type="SAM" id="MobiDB-lite"/>
    </source>
</evidence>
<dbReference type="RefSeq" id="WP_187708002.1">
    <property type="nucleotide sequence ID" value="NZ_CP060782.1"/>
</dbReference>
<reference evidence="3 4" key="1">
    <citation type="submission" date="2020-08" db="EMBL/GenBank/DDBJ databases">
        <title>Genome sequence of Sphingomonas sediminicola KACC 15039T.</title>
        <authorList>
            <person name="Hyun D.-W."/>
            <person name="Bae J.-W."/>
        </authorList>
    </citation>
    <scope>NUCLEOTIDE SEQUENCE [LARGE SCALE GENOMIC DNA]</scope>
    <source>
        <strain evidence="3 4">KACC 15039</strain>
    </source>
</reference>
<protein>
    <recommendedName>
        <fullName evidence="5">Secreted protein</fullName>
    </recommendedName>
</protein>
<proteinExistence type="predicted"/>
<evidence type="ECO:0008006" key="5">
    <source>
        <dbReference type="Google" id="ProtNLM"/>
    </source>
</evidence>
<dbReference type="EMBL" id="CP060782">
    <property type="protein sequence ID" value="QNP45046.1"/>
    <property type="molecule type" value="Genomic_DNA"/>
</dbReference>
<evidence type="ECO:0000256" key="2">
    <source>
        <dbReference type="SAM" id="SignalP"/>
    </source>
</evidence>
<keyword evidence="2" id="KW-0732">Signal</keyword>
<feature type="region of interest" description="Disordered" evidence="1">
    <location>
        <begin position="46"/>
        <end position="66"/>
    </location>
</feature>
<feature type="compositionally biased region" description="Acidic residues" evidence="1">
    <location>
        <begin position="48"/>
        <end position="59"/>
    </location>
</feature>
<name>A0ABX6T6J9_9SPHN</name>
<gene>
    <name evidence="3" type="ORF">H9L14_10115</name>
</gene>
<evidence type="ECO:0000313" key="4">
    <source>
        <dbReference type="Proteomes" id="UP000516105"/>
    </source>
</evidence>
<accession>A0ABX6T6J9</accession>
<keyword evidence="4" id="KW-1185">Reference proteome</keyword>